<reference evidence="7 8" key="1">
    <citation type="submission" date="2016-12" db="EMBL/GenBank/DDBJ databases">
        <authorList>
            <person name="Song W.-J."/>
            <person name="Kurnit D.M."/>
        </authorList>
    </citation>
    <scope>NUCLEOTIDE SEQUENCE [LARGE SCALE GENOMIC DNA]</scope>
    <source>
        <strain evidence="7 8">IMCC3135</strain>
    </source>
</reference>
<keyword evidence="3 7" id="KW-0418">Kinase</keyword>
<keyword evidence="8" id="KW-1185">Reference proteome</keyword>
<dbReference type="Gene3D" id="3.40.50.10240">
    <property type="entry name" value="Thiamin pyrophosphokinase, catalytic domain"/>
    <property type="match status" value="1"/>
</dbReference>
<dbReference type="InterPro" id="IPR036371">
    <property type="entry name" value="TPK_B1-bd_sf"/>
</dbReference>
<dbReference type="GO" id="GO:0016301">
    <property type="term" value="F:kinase activity"/>
    <property type="evidence" value="ECO:0007669"/>
    <property type="project" value="UniProtKB-KW"/>
</dbReference>
<evidence type="ECO:0000313" key="8">
    <source>
        <dbReference type="Proteomes" id="UP000250079"/>
    </source>
</evidence>
<dbReference type="Pfam" id="PF04263">
    <property type="entry name" value="TPK_catalytic"/>
    <property type="match status" value="1"/>
</dbReference>
<dbReference type="InterPro" id="IPR007371">
    <property type="entry name" value="TPK_catalytic"/>
</dbReference>
<dbReference type="SUPFAM" id="SSF63999">
    <property type="entry name" value="Thiamin pyrophosphokinase, catalytic domain"/>
    <property type="match status" value="1"/>
</dbReference>
<accession>A0A2Z2P2F2</accession>
<evidence type="ECO:0000256" key="1">
    <source>
        <dbReference type="ARBA" id="ARBA00022679"/>
    </source>
</evidence>
<evidence type="ECO:0000256" key="4">
    <source>
        <dbReference type="ARBA" id="ARBA00022840"/>
    </source>
</evidence>
<gene>
    <name evidence="7" type="primary">thiN</name>
    <name evidence="7" type="ORF">IMCC3135_32215</name>
</gene>
<evidence type="ECO:0000256" key="2">
    <source>
        <dbReference type="ARBA" id="ARBA00022741"/>
    </source>
</evidence>
<evidence type="ECO:0000313" key="7">
    <source>
        <dbReference type="EMBL" id="ASJ76488.1"/>
    </source>
</evidence>
<dbReference type="EC" id="2.7.6.2" evidence="5"/>
<dbReference type="AlphaFoldDB" id="A0A2Z2P2F2"/>
<keyword evidence="2" id="KW-0547">Nucleotide-binding</keyword>
<dbReference type="KEGG" id="gai:IMCC3135_32215"/>
<keyword evidence="1 7" id="KW-0808">Transferase</keyword>
<keyword evidence="4" id="KW-0067">ATP-binding</keyword>
<evidence type="ECO:0000259" key="6">
    <source>
        <dbReference type="SMART" id="SM00983"/>
    </source>
</evidence>
<dbReference type="PANTHER" id="PTHR41299:SF1">
    <property type="entry name" value="THIAMINE PYROPHOSPHOKINASE"/>
    <property type="match status" value="1"/>
</dbReference>
<organism evidence="7 8">
    <name type="scientific">Granulosicoccus antarcticus IMCC3135</name>
    <dbReference type="NCBI Taxonomy" id="1192854"/>
    <lineage>
        <taxon>Bacteria</taxon>
        <taxon>Pseudomonadati</taxon>
        <taxon>Pseudomonadota</taxon>
        <taxon>Gammaproteobacteria</taxon>
        <taxon>Chromatiales</taxon>
        <taxon>Granulosicoccaceae</taxon>
        <taxon>Granulosicoccus</taxon>
    </lineage>
</organism>
<protein>
    <recommendedName>
        <fullName evidence="5">Thiamine diphosphokinase</fullName>
        <ecNumber evidence="5">2.7.6.2</ecNumber>
    </recommendedName>
</protein>
<dbReference type="SUPFAM" id="SSF63862">
    <property type="entry name" value="Thiamin pyrophosphokinase, substrate-binding domain"/>
    <property type="match status" value="1"/>
</dbReference>
<dbReference type="InterPro" id="IPR036759">
    <property type="entry name" value="TPK_catalytic_sf"/>
</dbReference>
<dbReference type="InterPro" id="IPR053149">
    <property type="entry name" value="TPK"/>
</dbReference>
<dbReference type="RefSeq" id="WP_088921256.1">
    <property type="nucleotide sequence ID" value="NZ_CP018632.1"/>
</dbReference>
<evidence type="ECO:0000256" key="5">
    <source>
        <dbReference type="NCBIfam" id="TIGR01378"/>
    </source>
</evidence>
<proteinExistence type="predicted"/>
<dbReference type="InterPro" id="IPR007373">
    <property type="entry name" value="Thiamin_PyroPKinase_B1-bd"/>
</dbReference>
<feature type="domain" description="Thiamin pyrophosphokinase thiamin-binding" evidence="6">
    <location>
        <begin position="135"/>
        <end position="210"/>
    </location>
</feature>
<dbReference type="GO" id="GO:0005524">
    <property type="term" value="F:ATP binding"/>
    <property type="evidence" value="ECO:0007669"/>
    <property type="project" value="UniProtKB-KW"/>
</dbReference>
<dbReference type="InterPro" id="IPR006282">
    <property type="entry name" value="Thi_PPkinase"/>
</dbReference>
<dbReference type="Proteomes" id="UP000250079">
    <property type="component" value="Chromosome"/>
</dbReference>
<dbReference type="CDD" id="cd07995">
    <property type="entry name" value="TPK"/>
    <property type="match status" value="1"/>
</dbReference>
<sequence length="217" mass="22873">MTTTGGRAWVFAGGEFSTDHVPFDEVRAGDQFICVDRGIEHCLAAGLMPTLLIGDFDSASEEVLAQESLSAVPRSVYPAKKAASDLELALQVLADDPPESVVILGVSGGRTDHMLFNWMLPALRAWPFTLMLIDGTTQCHVLQGSASCVISVRPGQTISLLAPTGSTGVTTSGLQYPLQDATLEVGSTLGLSNVTEDKQVCVRQGSGTLLVLVNKIA</sequence>
<dbReference type="GO" id="GO:0006772">
    <property type="term" value="P:thiamine metabolic process"/>
    <property type="evidence" value="ECO:0007669"/>
    <property type="project" value="UniProtKB-UniRule"/>
</dbReference>
<dbReference type="PANTHER" id="PTHR41299">
    <property type="entry name" value="THIAMINE PYROPHOSPHOKINASE"/>
    <property type="match status" value="1"/>
</dbReference>
<name>A0A2Z2P2F2_9GAMM</name>
<evidence type="ECO:0000256" key="3">
    <source>
        <dbReference type="ARBA" id="ARBA00022777"/>
    </source>
</evidence>
<dbReference type="GO" id="GO:0009229">
    <property type="term" value="P:thiamine diphosphate biosynthetic process"/>
    <property type="evidence" value="ECO:0007669"/>
    <property type="project" value="InterPro"/>
</dbReference>
<dbReference type="SMART" id="SM00983">
    <property type="entry name" value="TPK_B1_binding"/>
    <property type="match status" value="1"/>
</dbReference>
<dbReference type="GO" id="GO:0030975">
    <property type="term" value="F:thiamine binding"/>
    <property type="evidence" value="ECO:0007669"/>
    <property type="project" value="InterPro"/>
</dbReference>
<dbReference type="EMBL" id="CP018632">
    <property type="protein sequence ID" value="ASJ76488.1"/>
    <property type="molecule type" value="Genomic_DNA"/>
</dbReference>
<dbReference type="Pfam" id="PF04265">
    <property type="entry name" value="TPK_B1_binding"/>
    <property type="match status" value="1"/>
</dbReference>
<dbReference type="OrthoDB" id="9804377at2"/>
<dbReference type="NCBIfam" id="TIGR01378">
    <property type="entry name" value="thi_PPkinase"/>
    <property type="match status" value="1"/>
</dbReference>
<dbReference type="GO" id="GO:0004788">
    <property type="term" value="F:thiamine diphosphokinase activity"/>
    <property type="evidence" value="ECO:0007669"/>
    <property type="project" value="UniProtKB-UniRule"/>
</dbReference>